<dbReference type="EMBL" id="FNFD01000016">
    <property type="protein sequence ID" value="SDL20646.1"/>
    <property type="molecule type" value="Genomic_DNA"/>
</dbReference>
<evidence type="ECO:0000313" key="2">
    <source>
        <dbReference type="EMBL" id="SDL20646.1"/>
    </source>
</evidence>
<dbReference type="InterPro" id="IPR014914">
    <property type="entry name" value="RES_dom"/>
</dbReference>
<keyword evidence="3" id="KW-1185">Reference proteome</keyword>
<dbReference type="STRING" id="137658.SAMN05216186_11676"/>
<dbReference type="Pfam" id="PF08808">
    <property type="entry name" value="RES"/>
    <property type="match status" value="1"/>
</dbReference>
<accession>A0A1G9I6C6</accession>
<dbReference type="SMART" id="SM00953">
    <property type="entry name" value="RES"/>
    <property type="match status" value="1"/>
</dbReference>
<proteinExistence type="predicted"/>
<evidence type="ECO:0000313" key="3">
    <source>
        <dbReference type="Proteomes" id="UP000198706"/>
    </source>
</evidence>
<name>A0A1G9I6C6_9PSED</name>
<sequence>MPAYCCPECFGDRGLKQSIIPLISKTVGRCDFCDATEQNLVEPQALAEWFHLLISIYEPDTNGKLLVEWLKEDWELFSNPKMDIAHAKELLGEILDDGDIVRRNFSPSEKYKSEVLVRWETLRDELMYKNRYFLDEPLDTDRLKELLDHLPADNLPQLWYRARIRTGQSNYDIKDMGPPPNRLASHGRANPPGIPYLYVGSQPDTAASEVRPHTGEVACVAEFAITTPLRAVDLRHPRRLVSPFLLGDASAIGQLRADIPFLERLGEELTRPVLPQGAAIDYVPSQYLCEFIKKSGYDGVIYRSSVSDGMNLALFNPAKATGGNVSLYKIKRVLVDVQREG</sequence>
<gene>
    <name evidence="2" type="ORF">SAMN05216186_11676</name>
</gene>
<protein>
    <submittedName>
        <fullName evidence="2">RES domain-containing protein</fullName>
    </submittedName>
</protein>
<dbReference type="Proteomes" id="UP000198706">
    <property type="component" value="Unassembled WGS sequence"/>
</dbReference>
<reference evidence="2 3" key="1">
    <citation type="submission" date="2016-10" db="EMBL/GenBank/DDBJ databases">
        <authorList>
            <person name="de Groot N.N."/>
        </authorList>
    </citation>
    <scope>NUCLEOTIDE SEQUENCE [LARGE SCALE GENOMIC DNA]</scope>
    <source>
        <strain evidence="2 3">JCM 21544</strain>
    </source>
</reference>
<organism evidence="2 3">
    <name type="scientific">Pseudomonas indica</name>
    <dbReference type="NCBI Taxonomy" id="137658"/>
    <lineage>
        <taxon>Bacteria</taxon>
        <taxon>Pseudomonadati</taxon>
        <taxon>Pseudomonadota</taxon>
        <taxon>Gammaproteobacteria</taxon>
        <taxon>Pseudomonadales</taxon>
        <taxon>Pseudomonadaceae</taxon>
        <taxon>Pseudomonas</taxon>
    </lineage>
</organism>
<evidence type="ECO:0000259" key="1">
    <source>
        <dbReference type="SMART" id="SM00953"/>
    </source>
</evidence>
<dbReference type="RefSeq" id="WP_084335995.1">
    <property type="nucleotide sequence ID" value="NZ_FNFD01000016.1"/>
</dbReference>
<feature type="domain" description="RES" evidence="1">
    <location>
        <begin position="172"/>
        <end position="326"/>
    </location>
</feature>
<dbReference type="AlphaFoldDB" id="A0A1G9I6C6"/>